<accession>A0ABS4YP80</accession>
<evidence type="ECO:0000313" key="2">
    <source>
        <dbReference type="EMBL" id="MBP2410597.1"/>
    </source>
</evidence>
<proteinExistence type="predicted"/>
<dbReference type="RefSeq" id="WP_209894539.1">
    <property type="nucleotide sequence ID" value="NZ_BAAAJV010000008.1"/>
</dbReference>
<keyword evidence="1" id="KW-1133">Transmembrane helix</keyword>
<keyword evidence="3" id="KW-1185">Reference proteome</keyword>
<sequence>MMRNLLPLLWRLGVGVGIALLVVGVFTLFDLLIPLPVPIALGFAGGTIWWITRSEASRADELDAPELDLDVDYALPHSRDMRVRRLEDLVHGAQPSRRMTSRGLARTLGDVADERAHDPEAPPLSAGLTRLIAESRHPDAENHPVGPIDRRTLHRYLRELAAAGEERDR</sequence>
<dbReference type="Proteomes" id="UP000698222">
    <property type="component" value="Unassembled WGS sequence"/>
</dbReference>
<organism evidence="2 3">
    <name type="scientific">Brachybacterium fresconis</name>
    <dbReference type="NCBI Taxonomy" id="173363"/>
    <lineage>
        <taxon>Bacteria</taxon>
        <taxon>Bacillati</taxon>
        <taxon>Actinomycetota</taxon>
        <taxon>Actinomycetes</taxon>
        <taxon>Micrococcales</taxon>
        <taxon>Dermabacteraceae</taxon>
        <taxon>Brachybacterium</taxon>
    </lineage>
</organism>
<keyword evidence="1" id="KW-0812">Transmembrane</keyword>
<comment type="caution">
    <text evidence="2">The sequence shown here is derived from an EMBL/GenBank/DDBJ whole genome shotgun (WGS) entry which is preliminary data.</text>
</comment>
<feature type="transmembrane region" description="Helical" evidence="1">
    <location>
        <begin position="35"/>
        <end position="52"/>
    </location>
</feature>
<evidence type="ECO:0000256" key="1">
    <source>
        <dbReference type="SAM" id="Phobius"/>
    </source>
</evidence>
<name>A0ABS4YP80_9MICO</name>
<dbReference type="EMBL" id="JAGIOC010000001">
    <property type="protein sequence ID" value="MBP2410597.1"/>
    <property type="molecule type" value="Genomic_DNA"/>
</dbReference>
<reference evidence="2 3" key="1">
    <citation type="submission" date="2021-03" db="EMBL/GenBank/DDBJ databases">
        <title>Sequencing the genomes of 1000 actinobacteria strains.</title>
        <authorList>
            <person name="Klenk H.-P."/>
        </authorList>
    </citation>
    <scope>NUCLEOTIDE SEQUENCE [LARGE SCALE GENOMIC DNA]</scope>
    <source>
        <strain evidence="2 3">DSM 14564</strain>
    </source>
</reference>
<evidence type="ECO:0000313" key="3">
    <source>
        <dbReference type="Proteomes" id="UP000698222"/>
    </source>
</evidence>
<gene>
    <name evidence="2" type="ORF">JOF44_003500</name>
</gene>
<keyword evidence="1" id="KW-0472">Membrane</keyword>
<protein>
    <submittedName>
        <fullName evidence="2">Uncharacterized protein</fullName>
    </submittedName>
</protein>
<feature type="transmembrane region" description="Helical" evidence="1">
    <location>
        <begin position="12"/>
        <end position="29"/>
    </location>
</feature>